<sequence>MRSLSDIGTLQGRQVPNESLLEEKERRQVNPTDIIEQAVHTPQLSELSVYRKSLELMSARVAEHGDPVQAEKLGELSEKLATGRLTIAFCGHFSAGKSTLVNTLCGANLLPSSPIPTSANVVTVVNGEPSAETVFREVSGTIFPSRRIEVEQLHDFAVDGEGVTSIQVSYPIPLLGDRMAIVDTPGVDSTDGAHRAATESALHLADVVFYVTDYNHVQSEVNFRFLRSLARWGKPTYLIVNQIDKHREDQIAFTAFQESLRQALGNWDIEPAGTLFLSLREPKHPLSQWNQLLDLIKDLQPLATPLLLRSAARSAIHLADQYRETLHTLNGDSREQLLSELGEYADNERRSALRHELEQRLADIRSAGAIRKERTRADMDNLLRNASLTPAETREKAREALVALQPGFKSGWFASAAKTEAEIASRLERLAEDFNRQISAHATGHLKEILRKEAEQSGYTGEEMEQSLSACFKPVEVAWLRERVKPGAGADGQAVLNYAAEIGEALKSLYRKSALQWIDELQEKDRPALDKQAQELELQLAEFTVREGTANELAKLEEAEKEEERQLLAILPSSDSSSELVLPRPTAIAAERVQQIVQEAGQGGVAVPVQEAIVEGGSSIESAANDGERPTRLGAPHGAAEMLERSAELLSGISALRGVADGLYAKAERFKNKSFTIALFGAFSAGKSSFANALVGRSVLPVSPNPTTATINRIVASSAEHPDGTALVTMKTAADFADDLRHSLRRIGVDKDKLAKAGDDVASLLALKEPISAGDLHPRGRPHLAFLTAAARGWTEYGTLLGQKLTVGEEEYRRFAAEEEASCFVAEIDLFVDSPITRSGAVLVDTPGADSINARHTGVAFQYIKDADAVLFVTYYNHAFTEADREFLNQLGNVKDVFELDKMFFVINAADLASSNEELDAVKAHVETQLLKHGIRNPRLFAVSSLLGLQAKQSRNETARQTSGLTAFESAFQTFSEEELGGLALEAANKELDRVDKLLESWLQSASADAATREAKARRLSEQAERWRSEDASNVPQATMQPLQQEVGEQLYHLRQRLLYRFKEHFQSAFHPSILQDDGRDLKKLLSACGEDLKRSLSEDLLQELRSAGLRLEVTIRAMAAKALGALPGLSEMEREGFTPEQIEKHPLELPLLDVFANGPQFETRQLWSAFRSPKHFFEKEGAKSLREELELALFQAIDRELANLRQLWESSSEEALQYTVRMASSAWSQQLALFASSMSQTLREPGEERLLSDLQEKWRKIRQ</sequence>
<comment type="caution">
    <text evidence="8">The sequence shown here is derived from an EMBL/GenBank/DDBJ whole genome shotgun (WGS) entry which is preliminary data.</text>
</comment>
<dbReference type="GO" id="GO:0003924">
    <property type="term" value="F:GTPase activity"/>
    <property type="evidence" value="ECO:0007669"/>
    <property type="project" value="InterPro"/>
</dbReference>
<name>A0A559JR47_9BACL</name>
<dbReference type="PANTHER" id="PTHR10465">
    <property type="entry name" value="TRANSMEMBRANE GTPASE FZO1"/>
    <property type="match status" value="1"/>
</dbReference>
<dbReference type="Pfam" id="PF00350">
    <property type="entry name" value="Dynamin_N"/>
    <property type="match status" value="2"/>
</dbReference>
<protein>
    <submittedName>
        <fullName evidence="8">Dynamin</fullName>
    </submittedName>
</protein>
<dbReference type="SUPFAM" id="SSF52540">
    <property type="entry name" value="P-loop containing nucleoside triphosphate hydrolases"/>
    <property type="match status" value="2"/>
</dbReference>
<evidence type="ECO:0000256" key="1">
    <source>
        <dbReference type="ARBA" id="ARBA00004370"/>
    </source>
</evidence>
<dbReference type="EMBL" id="VNJJ01000003">
    <property type="protein sequence ID" value="TVY02346.1"/>
    <property type="molecule type" value="Genomic_DNA"/>
</dbReference>
<keyword evidence="4" id="KW-0342">GTP-binding</keyword>
<dbReference type="Proteomes" id="UP000316330">
    <property type="component" value="Unassembled WGS sequence"/>
</dbReference>
<comment type="subcellular location">
    <subcellularLocation>
        <location evidence="1">Membrane</location>
    </subcellularLocation>
</comment>
<evidence type="ECO:0000256" key="4">
    <source>
        <dbReference type="ARBA" id="ARBA00023134"/>
    </source>
</evidence>
<evidence type="ECO:0000256" key="6">
    <source>
        <dbReference type="SAM" id="Coils"/>
    </source>
</evidence>
<feature type="coiled-coil region" evidence="6">
    <location>
        <begin position="985"/>
        <end position="1030"/>
    </location>
</feature>
<evidence type="ECO:0000256" key="2">
    <source>
        <dbReference type="ARBA" id="ARBA00022741"/>
    </source>
</evidence>
<dbReference type="GO" id="GO:0016020">
    <property type="term" value="C:membrane"/>
    <property type="evidence" value="ECO:0007669"/>
    <property type="project" value="UniProtKB-SubCell"/>
</dbReference>
<dbReference type="InterPro" id="IPR027417">
    <property type="entry name" value="P-loop_NTPase"/>
</dbReference>
<evidence type="ECO:0000256" key="3">
    <source>
        <dbReference type="ARBA" id="ARBA00022801"/>
    </source>
</evidence>
<organism evidence="8 9">
    <name type="scientific">Cohnella terricola</name>
    <dbReference type="NCBI Taxonomy" id="1289167"/>
    <lineage>
        <taxon>Bacteria</taxon>
        <taxon>Bacillati</taxon>
        <taxon>Bacillota</taxon>
        <taxon>Bacilli</taxon>
        <taxon>Bacillales</taxon>
        <taxon>Paenibacillaceae</taxon>
        <taxon>Cohnella</taxon>
    </lineage>
</organism>
<keyword evidence="5" id="KW-0472">Membrane</keyword>
<reference evidence="8 9" key="1">
    <citation type="submission" date="2019-07" db="EMBL/GenBank/DDBJ databases">
        <authorList>
            <person name="Kim J."/>
        </authorList>
    </citation>
    <scope>NUCLEOTIDE SEQUENCE [LARGE SCALE GENOMIC DNA]</scope>
    <source>
        <strain evidence="8 9">G13</strain>
    </source>
</reference>
<gene>
    <name evidence="8" type="ORF">FPZ45_07920</name>
</gene>
<dbReference type="OrthoDB" id="5477114at2"/>
<keyword evidence="3" id="KW-0378">Hydrolase</keyword>
<dbReference type="CDD" id="cd09912">
    <property type="entry name" value="DLP_2"/>
    <property type="match status" value="2"/>
</dbReference>
<dbReference type="InterPro" id="IPR027094">
    <property type="entry name" value="Mitofusin_fam"/>
</dbReference>
<dbReference type="InterPro" id="IPR045063">
    <property type="entry name" value="Dynamin_N"/>
</dbReference>
<keyword evidence="6" id="KW-0175">Coiled coil</keyword>
<dbReference type="Gene3D" id="3.40.50.300">
    <property type="entry name" value="P-loop containing nucleotide triphosphate hydrolases"/>
    <property type="match status" value="2"/>
</dbReference>
<proteinExistence type="predicted"/>
<evidence type="ECO:0000313" key="8">
    <source>
        <dbReference type="EMBL" id="TVY02346.1"/>
    </source>
</evidence>
<dbReference type="PANTHER" id="PTHR10465:SF0">
    <property type="entry name" value="SARCALUMENIN"/>
    <property type="match status" value="1"/>
</dbReference>
<feature type="domain" description="Dynamin N-terminal" evidence="7">
    <location>
        <begin position="677"/>
        <end position="909"/>
    </location>
</feature>
<keyword evidence="2" id="KW-0547">Nucleotide-binding</keyword>
<evidence type="ECO:0000313" key="9">
    <source>
        <dbReference type="Proteomes" id="UP000316330"/>
    </source>
</evidence>
<evidence type="ECO:0000259" key="7">
    <source>
        <dbReference type="Pfam" id="PF00350"/>
    </source>
</evidence>
<dbReference type="AlphaFoldDB" id="A0A559JR47"/>
<evidence type="ECO:0000256" key="5">
    <source>
        <dbReference type="ARBA" id="ARBA00023136"/>
    </source>
</evidence>
<dbReference type="GO" id="GO:0005525">
    <property type="term" value="F:GTP binding"/>
    <property type="evidence" value="ECO:0007669"/>
    <property type="project" value="UniProtKB-KW"/>
</dbReference>
<accession>A0A559JR47</accession>
<feature type="domain" description="Dynamin N-terminal" evidence="7">
    <location>
        <begin position="87"/>
        <end position="242"/>
    </location>
</feature>
<keyword evidence="9" id="KW-1185">Reference proteome</keyword>